<dbReference type="PANTHER" id="PTHR20992">
    <property type="entry name" value="AT15442P-RELATED"/>
    <property type="match status" value="1"/>
</dbReference>
<organism evidence="2 3">
    <name type="scientific">Falsiroseomonas bella</name>
    <dbReference type="NCBI Taxonomy" id="2184016"/>
    <lineage>
        <taxon>Bacteria</taxon>
        <taxon>Pseudomonadati</taxon>
        <taxon>Pseudomonadota</taxon>
        <taxon>Alphaproteobacteria</taxon>
        <taxon>Acetobacterales</taxon>
        <taxon>Roseomonadaceae</taxon>
        <taxon>Falsiroseomonas</taxon>
    </lineage>
</organism>
<feature type="transmembrane region" description="Helical" evidence="1">
    <location>
        <begin position="236"/>
        <end position="258"/>
    </location>
</feature>
<evidence type="ECO:0000313" key="2">
    <source>
        <dbReference type="EMBL" id="PWS37070.1"/>
    </source>
</evidence>
<dbReference type="AlphaFoldDB" id="A0A317FDA2"/>
<dbReference type="Pfam" id="PF04087">
    <property type="entry name" value="DUF389"/>
    <property type="match status" value="1"/>
</dbReference>
<dbReference type="PANTHER" id="PTHR20992:SF9">
    <property type="entry name" value="AT15442P-RELATED"/>
    <property type="match status" value="1"/>
</dbReference>
<comment type="caution">
    <text evidence="2">The sequence shown here is derived from an EMBL/GenBank/DDBJ whole genome shotgun (WGS) entry which is preliminary data.</text>
</comment>
<name>A0A317FDA2_9PROT</name>
<sequence length="421" mass="43697">MRQVMVRVRQGSGAEVLAVAAACGGANMARIDARDGRGAVELVLLSLPNSAVGPLLSELERLPDLHVTLAPQGVFALRPPPSEAPDQVTDVGARSPIEVFLGGLQSVGSWSGFLGYAAAAGVVAWIGLLTGTIYLLTAAMLIAPFAGPAMNAALATARGDGALLGRSVARYFSALLVSIAVAAALSLALGQRIATELMTETSALSSVAVLLPLVAGAAGALNLCQSERSSLVSGAATGMLVAASLAPPAAVLGMAWVIGEREMMVSAAFVLLLQLFGINLSAAAVFRLQGLTPSGARYVRGRWPVTWFAAGVSSLALAGLLAWQFADPPALQRSTRAQRAVAAVHEAVKESGAARLLEARVRFAGSEHDERPRLLVEVYAQPNRDAEREAVRQEVIRAIRSRIADRFEATPFVAVTLLDGA</sequence>
<protein>
    <submittedName>
        <fullName evidence="2">TIGR00341 family protein</fullName>
    </submittedName>
</protein>
<dbReference type="OrthoDB" id="847959at2"/>
<feature type="transmembrane region" description="Helical" evidence="1">
    <location>
        <begin position="307"/>
        <end position="326"/>
    </location>
</feature>
<proteinExistence type="predicted"/>
<dbReference type="InterPro" id="IPR005240">
    <property type="entry name" value="DUF389"/>
</dbReference>
<keyword evidence="1" id="KW-0812">Transmembrane</keyword>
<feature type="transmembrane region" description="Helical" evidence="1">
    <location>
        <begin position="168"/>
        <end position="190"/>
    </location>
</feature>
<accession>A0A317FDA2</accession>
<evidence type="ECO:0000256" key="1">
    <source>
        <dbReference type="SAM" id="Phobius"/>
    </source>
</evidence>
<dbReference type="RefSeq" id="WP_109870181.1">
    <property type="nucleotide sequence ID" value="NZ_QGNA01000002.1"/>
</dbReference>
<feature type="transmembrane region" description="Helical" evidence="1">
    <location>
        <begin position="202"/>
        <end position="224"/>
    </location>
</feature>
<feature type="transmembrane region" description="Helical" evidence="1">
    <location>
        <begin position="264"/>
        <end position="286"/>
    </location>
</feature>
<evidence type="ECO:0000313" key="3">
    <source>
        <dbReference type="Proteomes" id="UP000245765"/>
    </source>
</evidence>
<reference evidence="3" key="1">
    <citation type="submission" date="2018-05" db="EMBL/GenBank/DDBJ databases">
        <authorList>
            <person name="Du Z."/>
            <person name="Wang X."/>
        </authorList>
    </citation>
    <scope>NUCLEOTIDE SEQUENCE [LARGE SCALE GENOMIC DNA]</scope>
    <source>
        <strain evidence="3">CQN31</strain>
    </source>
</reference>
<gene>
    <name evidence="2" type="ORF">DFH01_09340</name>
</gene>
<dbReference type="Proteomes" id="UP000245765">
    <property type="component" value="Unassembled WGS sequence"/>
</dbReference>
<keyword evidence="1" id="KW-1133">Transmembrane helix</keyword>
<keyword evidence="3" id="KW-1185">Reference proteome</keyword>
<dbReference type="EMBL" id="QGNA01000002">
    <property type="protein sequence ID" value="PWS37070.1"/>
    <property type="molecule type" value="Genomic_DNA"/>
</dbReference>
<keyword evidence="1" id="KW-0472">Membrane</keyword>